<reference evidence="2 3" key="1">
    <citation type="submission" date="2018-12" db="EMBL/GenBank/DDBJ databases">
        <authorList>
            <person name="Li K."/>
        </authorList>
    </citation>
    <scope>NUCLEOTIDE SEQUENCE [LARGE SCALE GENOMIC DNA]</scope>
    <source>
        <strain evidence="3">CR22</strain>
    </source>
</reference>
<accession>A0A3Q9C231</accession>
<dbReference type="KEGG" id="saqu:EJC51_39865"/>
<dbReference type="AlphaFoldDB" id="A0A3Q9C231"/>
<proteinExistence type="predicted"/>
<dbReference type="EMBL" id="CP034463">
    <property type="protein sequence ID" value="AZP21703.1"/>
    <property type="molecule type" value="Genomic_DNA"/>
</dbReference>
<protein>
    <submittedName>
        <fullName evidence="2">Uncharacterized protein</fullName>
    </submittedName>
</protein>
<feature type="compositionally biased region" description="Basic and acidic residues" evidence="1">
    <location>
        <begin position="166"/>
        <end position="177"/>
    </location>
</feature>
<dbReference type="Proteomes" id="UP000280197">
    <property type="component" value="Chromosome"/>
</dbReference>
<keyword evidence="3" id="KW-1185">Reference proteome</keyword>
<feature type="region of interest" description="Disordered" evidence="1">
    <location>
        <begin position="137"/>
        <end position="177"/>
    </location>
</feature>
<evidence type="ECO:0000313" key="2">
    <source>
        <dbReference type="EMBL" id="AZP21703.1"/>
    </source>
</evidence>
<feature type="region of interest" description="Disordered" evidence="1">
    <location>
        <begin position="1"/>
        <end position="45"/>
    </location>
</feature>
<feature type="compositionally biased region" description="Pro residues" evidence="1">
    <location>
        <begin position="1"/>
        <end position="11"/>
    </location>
</feature>
<organism evidence="2 3">
    <name type="scientific">Streptomyces aquilus</name>
    <dbReference type="NCBI Taxonomy" id="2548456"/>
    <lineage>
        <taxon>Bacteria</taxon>
        <taxon>Bacillati</taxon>
        <taxon>Actinomycetota</taxon>
        <taxon>Actinomycetes</taxon>
        <taxon>Kitasatosporales</taxon>
        <taxon>Streptomycetaceae</taxon>
        <taxon>Streptomyces</taxon>
    </lineage>
</organism>
<name>A0A3Q9C231_9ACTN</name>
<evidence type="ECO:0000256" key="1">
    <source>
        <dbReference type="SAM" id="MobiDB-lite"/>
    </source>
</evidence>
<evidence type="ECO:0000313" key="3">
    <source>
        <dbReference type="Proteomes" id="UP000280197"/>
    </source>
</evidence>
<feature type="compositionally biased region" description="Basic residues" evidence="1">
    <location>
        <begin position="27"/>
        <end position="37"/>
    </location>
</feature>
<sequence>MHRVQPSPPRRAPCLGADPGPGERGRPARPRARHHVRQAPDTAGQHRAAGIRLGGLRTTTRPQVLFTNLASAALGFSMFAMSPASASPSSASTPVWRCCCSPSRSAGRRPVWRRGAPGTALGDEAVALTGRAASTDRAPLGTIKQSLRESRSRRYDAISGSAWRGRPADVHRRDDRI</sequence>
<gene>
    <name evidence="2" type="ORF">EJC51_39865</name>
</gene>
<feature type="compositionally biased region" description="Basic and acidic residues" evidence="1">
    <location>
        <begin position="146"/>
        <end position="156"/>
    </location>
</feature>